<dbReference type="Proteomes" id="UP000219452">
    <property type="component" value="Unassembled WGS sequence"/>
</dbReference>
<feature type="transmembrane region" description="Helical" evidence="1">
    <location>
        <begin position="73"/>
        <end position="91"/>
    </location>
</feature>
<dbReference type="GO" id="GO:0016020">
    <property type="term" value="C:membrane"/>
    <property type="evidence" value="ECO:0007669"/>
    <property type="project" value="InterPro"/>
</dbReference>
<dbReference type="RefSeq" id="WP_097128535.1">
    <property type="nucleotide sequence ID" value="NZ_OCNH01000003.1"/>
</dbReference>
<dbReference type="GO" id="GO:0015097">
    <property type="term" value="F:mercury ion transmembrane transporter activity"/>
    <property type="evidence" value="ECO:0007669"/>
    <property type="project" value="InterPro"/>
</dbReference>
<feature type="transmembrane region" description="Helical" evidence="1">
    <location>
        <begin position="45"/>
        <end position="66"/>
    </location>
</feature>
<protein>
    <submittedName>
        <fullName evidence="2">MerC mercury resistance protein</fullName>
    </submittedName>
</protein>
<gene>
    <name evidence="2" type="ORF">SAMN06269250_4532</name>
</gene>
<dbReference type="EMBL" id="OCNH01000003">
    <property type="protein sequence ID" value="SOD93545.1"/>
    <property type="molecule type" value="Genomic_DNA"/>
</dbReference>
<evidence type="ECO:0000313" key="3">
    <source>
        <dbReference type="Proteomes" id="UP000219452"/>
    </source>
</evidence>
<accession>A0A286GDD0</accession>
<dbReference type="InterPro" id="IPR004891">
    <property type="entry name" value="Mercury-R_MerC"/>
</dbReference>
<proteinExistence type="predicted"/>
<organism evidence="2 3">
    <name type="scientific">Spirosoma fluviale</name>
    <dbReference type="NCBI Taxonomy" id="1597977"/>
    <lineage>
        <taxon>Bacteria</taxon>
        <taxon>Pseudomonadati</taxon>
        <taxon>Bacteroidota</taxon>
        <taxon>Cytophagia</taxon>
        <taxon>Cytophagales</taxon>
        <taxon>Cytophagaceae</taxon>
        <taxon>Spirosoma</taxon>
    </lineage>
</organism>
<feature type="transmembrane region" description="Helical" evidence="1">
    <location>
        <begin position="12"/>
        <end position="33"/>
    </location>
</feature>
<sequence length="126" mass="14142">MKTDSISRKADYIGITGSVLCIIHCMVTPVLLLTSSVFQNSTLRVGYLSLDYVFIVVNIVAVYFATRHYAPLAIKRSLWGFLLLFSVALLLEDVDPIFEYIAYTASAGLVITHLLNIRQHRVSHTH</sequence>
<name>A0A286GDD0_9BACT</name>
<keyword evidence="1" id="KW-1133">Transmembrane helix</keyword>
<dbReference type="Pfam" id="PF03203">
    <property type="entry name" value="MerC"/>
    <property type="match status" value="1"/>
</dbReference>
<dbReference type="OrthoDB" id="1274419at2"/>
<evidence type="ECO:0000256" key="1">
    <source>
        <dbReference type="SAM" id="Phobius"/>
    </source>
</evidence>
<reference evidence="3" key="1">
    <citation type="submission" date="2017-09" db="EMBL/GenBank/DDBJ databases">
        <authorList>
            <person name="Varghese N."/>
            <person name="Submissions S."/>
        </authorList>
    </citation>
    <scope>NUCLEOTIDE SEQUENCE [LARGE SCALE GENOMIC DNA]</scope>
    <source>
        <strain evidence="3">DSM 29961</strain>
    </source>
</reference>
<dbReference type="AlphaFoldDB" id="A0A286GDD0"/>
<feature type="transmembrane region" description="Helical" evidence="1">
    <location>
        <begin position="97"/>
        <end position="117"/>
    </location>
</feature>
<keyword evidence="1" id="KW-0472">Membrane</keyword>
<keyword evidence="3" id="KW-1185">Reference proteome</keyword>
<evidence type="ECO:0000313" key="2">
    <source>
        <dbReference type="EMBL" id="SOD93545.1"/>
    </source>
</evidence>
<keyword evidence="1" id="KW-0812">Transmembrane</keyword>